<protein>
    <submittedName>
        <fullName evidence="2">Nicastrin-like</fullName>
    </submittedName>
</protein>
<dbReference type="KEGG" id="ncc:104961407"/>
<dbReference type="Proteomes" id="UP000504611">
    <property type="component" value="Unplaced"/>
</dbReference>
<accession>A0A6I9PK84</accession>
<feature type="non-terminal residue" evidence="2">
    <location>
        <position position="94"/>
    </location>
</feature>
<dbReference type="InterPro" id="IPR008710">
    <property type="entry name" value="Nicastrin"/>
</dbReference>
<dbReference type="PANTHER" id="PTHR21092">
    <property type="entry name" value="NICASTRIN"/>
    <property type="match status" value="1"/>
</dbReference>
<dbReference type="AlphaFoldDB" id="A0A6I9PK84"/>
<dbReference type="GeneID" id="104961407"/>
<dbReference type="GO" id="GO:0007220">
    <property type="term" value="P:Notch receptor processing"/>
    <property type="evidence" value="ECO:0007669"/>
    <property type="project" value="TreeGrafter"/>
</dbReference>
<dbReference type="GO" id="GO:0016485">
    <property type="term" value="P:protein processing"/>
    <property type="evidence" value="ECO:0007669"/>
    <property type="project" value="InterPro"/>
</dbReference>
<dbReference type="RefSeq" id="XP_010788010.1">
    <property type="nucleotide sequence ID" value="XM_010789708.1"/>
</dbReference>
<organism evidence="1 2">
    <name type="scientific">Notothenia coriiceps</name>
    <name type="common">black rockcod</name>
    <dbReference type="NCBI Taxonomy" id="8208"/>
    <lineage>
        <taxon>Eukaryota</taxon>
        <taxon>Metazoa</taxon>
        <taxon>Chordata</taxon>
        <taxon>Craniata</taxon>
        <taxon>Vertebrata</taxon>
        <taxon>Euteleostomi</taxon>
        <taxon>Actinopterygii</taxon>
        <taxon>Neopterygii</taxon>
        <taxon>Teleostei</taxon>
        <taxon>Neoteleostei</taxon>
        <taxon>Acanthomorphata</taxon>
        <taxon>Eupercaria</taxon>
        <taxon>Perciformes</taxon>
        <taxon>Notothenioidei</taxon>
        <taxon>Nototheniidae</taxon>
        <taxon>Notothenia</taxon>
    </lineage>
</organism>
<evidence type="ECO:0000313" key="2">
    <source>
        <dbReference type="RefSeq" id="XP_010788010.1"/>
    </source>
</evidence>
<sequence>MDHNRGVNGSVPQYPLCAMQLYSHMSAVTDTATCMRRNDLNLSLSPEMICDPLGDYNVWASTKPLNTTAKGHKTGESVVVAAARVSYREMVLSS</sequence>
<dbReference type="PANTHER" id="PTHR21092:SF0">
    <property type="entry name" value="NICASTRIN"/>
    <property type="match status" value="1"/>
</dbReference>
<evidence type="ECO:0000313" key="1">
    <source>
        <dbReference type="Proteomes" id="UP000504611"/>
    </source>
</evidence>
<keyword evidence="1" id="KW-1185">Reference proteome</keyword>
<reference evidence="2" key="1">
    <citation type="submission" date="2025-08" db="UniProtKB">
        <authorList>
            <consortium name="RefSeq"/>
        </authorList>
    </citation>
    <scope>IDENTIFICATION</scope>
    <source>
        <tissue evidence="2">Muscle</tissue>
    </source>
</reference>
<gene>
    <name evidence="2" type="primary">LOC104961407</name>
</gene>
<name>A0A6I9PK84_9TELE</name>
<dbReference type="OrthoDB" id="755951at2759"/>
<proteinExistence type="predicted"/>
<dbReference type="GO" id="GO:0005886">
    <property type="term" value="C:plasma membrane"/>
    <property type="evidence" value="ECO:0007669"/>
    <property type="project" value="TreeGrafter"/>
</dbReference>